<feature type="transmembrane region" description="Helical" evidence="2">
    <location>
        <begin position="120"/>
        <end position="140"/>
    </location>
</feature>
<feature type="transmembrane region" description="Helical" evidence="2">
    <location>
        <begin position="94"/>
        <end position="114"/>
    </location>
</feature>
<gene>
    <name evidence="3" type="ORF">Ga0061067_10653</name>
</gene>
<feature type="compositionally biased region" description="Low complexity" evidence="1">
    <location>
        <begin position="292"/>
        <end position="317"/>
    </location>
</feature>
<evidence type="ECO:0000313" key="3">
    <source>
        <dbReference type="EMBL" id="CUA96709.1"/>
    </source>
</evidence>
<evidence type="ECO:0000256" key="2">
    <source>
        <dbReference type="SAM" id="Phobius"/>
    </source>
</evidence>
<accession>A0A0K6I0L8</accession>
<dbReference type="EMBL" id="CYHE01000006">
    <property type="protein sequence ID" value="CUA96709.1"/>
    <property type="molecule type" value="Genomic_DNA"/>
</dbReference>
<proteinExistence type="predicted"/>
<dbReference type="AlphaFoldDB" id="A0A0K6I0L8"/>
<evidence type="ECO:0000313" key="4">
    <source>
        <dbReference type="Proteomes" id="UP000183900"/>
    </source>
</evidence>
<name>A0A0K6I0L8_9HYPH</name>
<reference evidence="4" key="1">
    <citation type="submission" date="2015-08" db="EMBL/GenBank/DDBJ databases">
        <authorList>
            <person name="Varghese N."/>
        </authorList>
    </citation>
    <scope>NUCLEOTIDE SEQUENCE [LARGE SCALE GENOMIC DNA]</scope>
    <source>
        <strain evidence="4">DSM 23407</strain>
    </source>
</reference>
<organism evidence="3 4">
    <name type="scientific">Pannonibacter indicus</name>
    <dbReference type="NCBI Taxonomy" id="466044"/>
    <lineage>
        <taxon>Bacteria</taxon>
        <taxon>Pseudomonadati</taxon>
        <taxon>Pseudomonadota</taxon>
        <taxon>Alphaproteobacteria</taxon>
        <taxon>Hyphomicrobiales</taxon>
        <taxon>Stappiaceae</taxon>
        <taxon>Pannonibacter</taxon>
    </lineage>
</organism>
<keyword evidence="2" id="KW-0472">Membrane</keyword>
<sequence length="326" mass="34730">MVNACVPGVIRQGFQGCRAEGCLGETGTIELARRAGAMGLAVLGLAGGLTVFSAFTVLVCLGGAVGLHTSLPRRKPPTGAVQPRWKPSIFTSDLIGFAIGVPLFTAAFAGAGLVPGSAGLWFLLLLLPAGLSIPVFMISVRQETSWIRFFGNGFEVTELGRVIRVRYTDLARVELKLRNVRGALDWAAAMLGAEKAVVLLGGSGESTALTFRRKDGSTFIISTEAIPDLERIFIDMDRAGIDLPAGLSERGKRRIRRVREKRYGKVAPKESFMPLPPEMPRTVREGLELLARQRSGQRSGQLSGQLSGQQAGASGAQVQTSSRAGL</sequence>
<evidence type="ECO:0000256" key="1">
    <source>
        <dbReference type="SAM" id="MobiDB-lite"/>
    </source>
</evidence>
<keyword evidence="2" id="KW-0812">Transmembrane</keyword>
<keyword evidence="2" id="KW-1133">Transmembrane helix</keyword>
<feature type="transmembrane region" description="Helical" evidence="2">
    <location>
        <begin position="40"/>
        <end position="67"/>
    </location>
</feature>
<keyword evidence="4" id="KW-1185">Reference proteome</keyword>
<protein>
    <submittedName>
        <fullName evidence="3">Uncharacterized protein</fullName>
    </submittedName>
</protein>
<dbReference type="Proteomes" id="UP000183900">
    <property type="component" value="Unassembled WGS sequence"/>
</dbReference>
<feature type="region of interest" description="Disordered" evidence="1">
    <location>
        <begin position="292"/>
        <end position="326"/>
    </location>
</feature>